<evidence type="ECO:0000313" key="9">
    <source>
        <dbReference type="Proteomes" id="UP001165367"/>
    </source>
</evidence>
<feature type="binding site" evidence="6">
    <location>
        <begin position="16"/>
        <end position="18"/>
    </location>
    <ligand>
        <name>FMN</name>
        <dbReference type="ChEBI" id="CHEBI:58210"/>
    </ligand>
</feature>
<keyword evidence="4 6" id="KW-0520">NAD</keyword>
<evidence type="ECO:0000256" key="3">
    <source>
        <dbReference type="ARBA" id="ARBA00023002"/>
    </source>
</evidence>
<reference evidence="8" key="1">
    <citation type="submission" date="2022-01" db="EMBL/GenBank/DDBJ databases">
        <authorList>
            <person name="Jo J.-H."/>
            <person name="Im W.-T."/>
        </authorList>
    </citation>
    <scope>NUCLEOTIDE SEQUENCE</scope>
    <source>
        <strain evidence="8">NA20</strain>
    </source>
</reference>
<proteinExistence type="inferred from homology"/>
<comment type="function">
    <text evidence="6">Quinone reductase that provides resistance to thiol-specific stress caused by electrophilic quinones.</text>
</comment>
<evidence type="ECO:0000256" key="6">
    <source>
        <dbReference type="HAMAP-Rule" id="MF_01216"/>
    </source>
</evidence>
<comment type="subunit">
    <text evidence="6">Homodimer.</text>
</comment>
<dbReference type="PANTHER" id="PTHR43741">
    <property type="entry name" value="FMN-DEPENDENT NADH-AZOREDUCTASE 1"/>
    <property type="match status" value="1"/>
</dbReference>
<accession>A0ABS9KKP5</accession>
<evidence type="ECO:0000256" key="5">
    <source>
        <dbReference type="ARBA" id="ARBA00048542"/>
    </source>
</evidence>
<comment type="caution">
    <text evidence="8">The sequence shown here is derived from an EMBL/GenBank/DDBJ whole genome shotgun (WGS) entry which is preliminary data.</text>
</comment>
<evidence type="ECO:0000313" key="8">
    <source>
        <dbReference type="EMBL" id="MCG2612891.1"/>
    </source>
</evidence>
<organism evidence="8 9">
    <name type="scientific">Terrimonas ginsenosidimutans</name>
    <dbReference type="NCBI Taxonomy" id="2908004"/>
    <lineage>
        <taxon>Bacteria</taxon>
        <taxon>Pseudomonadati</taxon>
        <taxon>Bacteroidota</taxon>
        <taxon>Chitinophagia</taxon>
        <taxon>Chitinophagales</taxon>
        <taxon>Chitinophagaceae</taxon>
        <taxon>Terrimonas</taxon>
    </lineage>
</organism>
<dbReference type="Gene3D" id="3.40.50.360">
    <property type="match status" value="1"/>
</dbReference>
<evidence type="ECO:0000256" key="2">
    <source>
        <dbReference type="ARBA" id="ARBA00022643"/>
    </source>
</evidence>
<dbReference type="InterPro" id="IPR050104">
    <property type="entry name" value="FMN-dep_NADH:Q_OxRdtase_AzoR1"/>
</dbReference>
<evidence type="ECO:0000256" key="1">
    <source>
        <dbReference type="ARBA" id="ARBA00022630"/>
    </source>
</evidence>
<dbReference type="Pfam" id="PF02525">
    <property type="entry name" value="Flavodoxin_2"/>
    <property type="match status" value="1"/>
</dbReference>
<gene>
    <name evidence="6" type="primary">azoR</name>
    <name evidence="8" type="ORF">LZZ85_01320</name>
</gene>
<comment type="cofactor">
    <cofactor evidence="6">
        <name>FMN</name>
        <dbReference type="ChEBI" id="CHEBI:58210"/>
    </cofactor>
    <text evidence="6">Binds 1 FMN per subunit.</text>
</comment>
<protein>
    <recommendedName>
        <fullName evidence="6">FMN dependent NADH:quinone oxidoreductase</fullName>
        <ecNumber evidence="6">1.6.5.-</ecNumber>
    </recommendedName>
    <alternativeName>
        <fullName evidence="6">Azo-dye reductase</fullName>
    </alternativeName>
    <alternativeName>
        <fullName evidence="6">FMN-dependent NADH-azo compound oxidoreductase</fullName>
    </alternativeName>
    <alternativeName>
        <fullName evidence="6">FMN-dependent NADH-azoreductase</fullName>
        <ecNumber evidence="6">1.7.1.17</ecNumber>
    </alternativeName>
</protein>
<dbReference type="SUPFAM" id="SSF52218">
    <property type="entry name" value="Flavoproteins"/>
    <property type="match status" value="1"/>
</dbReference>
<feature type="domain" description="Flavodoxin-like fold" evidence="7">
    <location>
        <begin position="2"/>
        <end position="195"/>
    </location>
</feature>
<evidence type="ECO:0000259" key="7">
    <source>
        <dbReference type="Pfam" id="PF02525"/>
    </source>
</evidence>
<dbReference type="Proteomes" id="UP001165367">
    <property type="component" value="Unassembled WGS sequence"/>
</dbReference>
<dbReference type="EC" id="1.7.1.17" evidence="6"/>
<feature type="binding site" evidence="6">
    <location>
        <position position="10"/>
    </location>
    <ligand>
        <name>FMN</name>
        <dbReference type="ChEBI" id="CHEBI:58210"/>
    </ligand>
</feature>
<evidence type="ECO:0000256" key="4">
    <source>
        <dbReference type="ARBA" id="ARBA00023027"/>
    </source>
</evidence>
<comment type="similarity">
    <text evidence="6">Belongs to the azoreductase type 1 family.</text>
</comment>
<dbReference type="InterPro" id="IPR023048">
    <property type="entry name" value="NADH:quinone_OxRdtase_FMN_depd"/>
</dbReference>
<keyword evidence="1 6" id="KW-0285">Flavoprotein</keyword>
<comment type="catalytic activity">
    <reaction evidence="6">
        <text>2 a quinone + NADH + H(+) = 2 a 1,4-benzosemiquinone + NAD(+)</text>
        <dbReference type="Rhea" id="RHEA:65952"/>
        <dbReference type="ChEBI" id="CHEBI:15378"/>
        <dbReference type="ChEBI" id="CHEBI:57540"/>
        <dbReference type="ChEBI" id="CHEBI:57945"/>
        <dbReference type="ChEBI" id="CHEBI:132124"/>
        <dbReference type="ChEBI" id="CHEBI:134225"/>
    </reaction>
</comment>
<dbReference type="InterPro" id="IPR029039">
    <property type="entry name" value="Flavoprotein-like_sf"/>
</dbReference>
<dbReference type="EMBL" id="JAKLTR010000001">
    <property type="protein sequence ID" value="MCG2612891.1"/>
    <property type="molecule type" value="Genomic_DNA"/>
</dbReference>
<comment type="caution">
    <text evidence="6">Lacks conserved residue(s) required for the propagation of feature annotation.</text>
</comment>
<keyword evidence="2 6" id="KW-0288">FMN</keyword>
<comment type="function">
    <text evidence="6">Also exhibits azoreductase activity. Catalyzes the reductive cleavage of the azo bond in aromatic azo compounds to the corresponding amines.</text>
</comment>
<dbReference type="HAMAP" id="MF_01216">
    <property type="entry name" value="Azoreductase_type1"/>
    <property type="match status" value="1"/>
</dbReference>
<dbReference type="EC" id="1.6.5.-" evidence="6"/>
<name>A0ABS9KKP5_9BACT</name>
<sequence>MKTILKITSSARGPLSNSNKLVEKIVEELQHQHPDASIIERNLVSKTYPHLEEAHLAAFFAPAEDNSEATLVAASHSDQAIAEINQADVIVIGVPIYNFNIPSALKAWIDHIVRAQKTFSYGSGAPEGLIKGKKVYLAVASGGIYSEGPLAAISYAEPYLKTILGFIGIDDVTIFRVEGVNVPGIKESALEKGLASVVV</sequence>
<keyword evidence="3 6" id="KW-0560">Oxidoreductase</keyword>
<keyword evidence="9" id="KW-1185">Reference proteome</keyword>
<comment type="catalytic activity">
    <reaction evidence="5">
        <text>N,N-dimethyl-1,4-phenylenediamine + anthranilate + 2 NAD(+) = 2-(4-dimethylaminophenyl)diazenylbenzoate + 2 NADH + 2 H(+)</text>
        <dbReference type="Rhea" id="RHEA:55872"/>
        <dbReference type="ChEBI" id="CHEBI:15378"/>
        <dbReference type="ChEBI" id="CHEBI:15783"/>
        <dbReference type="ChEBI" id="CHEBI:16567"/>
        <dbReference type="ChEBI" id="CHEBI:57540"/>
        <dbReference type="ChEBI" id="CHEBI:57945"/>
        <dbReference type="ChEBI" id="CHEBI:71579"/>
        <dbReference type="EC" id="1.7.1.17"/>
    </reaction>
    <physiologicalReaction direction="right-to-left" evidence="5">
        <dbReference type="Rhea" id="RHEA:55874"/>
    </physiologicalReaction>
</comment>
<dbReference type="RefSeq" id="WP_237868118.1">
    <property type="nucleotide sequence ID" value="NZ_JAKLTR010000001.1"/>
</dbReference>
<dbReference type="PANTHER" id="PTHR43741:SF4">
    <property type="entry name" value="FMN-DEPENDENT NADH:QUINONE OXIDOREDUCTASE"/>
    <property type="match status" value="1"/>
</dbReference>
<dbReference type="InterPro" id="IPR003680">
    <property type="entry name" value="Flavodoxin_fold"/>
</dbReference>